<protein>
    <submittedName>
        <fullName evidence="1">Uncharacterized protein</fullName>
    </submittedName>
</protein>
<dbReference type="AlphaFoldDB" id="A0A2H9N2A3"/>
<evidence type="ECO:0000313" key="2">
    <source>
        <dbReference type="Proteomes" id="UP000231449"/>
    </source>
</evidence>
<reference evidence="2" key="1">
    <citation type="submission" date="2017-09" db="EMBL/GenBank/DDBJ databases">
        <title>Depth-based differentiation of microbial function through sediment-hosted aquifers and enrichment of novel symbionts in the deep terrestrial subsurface.</title>
        <authorList>
            <person name="Probst A.J."/>
            <person name="Ladd B."/>
            <person name="Jarett J.K."/>
            <person name="Geller-Mcgrath D.E."/>
            <person name="Sieber C.M.K."/>
            <person name="Emerson J.B."/>
            <person name="Anantharaman K."/>
            <person name="Thomas B.C."/>
            <person name="Malmstrom R."/>
            <person name="Stieglmeier M."/>
            <person name="Klingl A."/>
            <person name="Woyke T."/>
            <person name="Ryan C.M."/>
            <person name="Banfield J.F."/>
        </authorList>
    </citation>
    <scope>NUCLEOTIDE SEQUENCE [LARGE SCALE GENOMIC DNA]</scope>
</reference>
<dbReference type="Proteomes" id="UP000231449">
    <property type="component" value="Unassembled WGS sequence"/>
</dbReference>
<organism evidence="1 2">
    <name type="scientific">Huberarchaeum crystalense</name>
    <dbReference type="NCBI Taxonomy" id="2014257"/>
    <lineage>
        <taxon>Archaea</taxon>
        <taxon>Candidatus Huberarchaeota</taxon>
        <taxon>Candidatus Huberarchaeia</taxon>
        <taxon>Candidatus Huberarchaeales</taxon>
        <taxon>Candidatus Huberarchaeaceae</taxon>
        <taxon>Candidatus Huberarchaeum</taxon>
    </lineage>
</organism>
<gene>
    <name evidence="1" type="ORF">COZ66_01765</name>
</gene>
<accession>A0A2H9N2A3</accession>
<sequence>MKASKFGNISAFKYKHIMENNEGGNYNYFKNTPSNLLNKNYFPIFLLISMLAIKHYHLDKDMVKIIVSTDYNRNCYQDYKTGEKYEELTPTEEQIKNLIKIYTKIMNLQFKQRKIIFIANINIRYLLQML</sequence>
<evidence type="ECO:0000313" key="1">
    <source>
        <dbReference type="EMBL" id="PIX28028.1"/>
    </source>
</evidence>
<comment type="caution">
    <text evidence="1">The sequence shown here is derived from an EMBL/GenBank/DDBJ whole genome shotgun (WGS) entry which is preliminary data.</text>
</comment>
<dbReference type="EMBL" id="PFIH01000044">
    <property type="protein sequence ID" value="PIX28028.1"/>
    <property type="molecule type" value="Genomic_DNA"/>
</dbReference>
<name>A0A2H9N2A3_HUBC1</name>
<proteinExistence type="predicted"/>